<proteinExistence type="predicted"/>
<feature type="transmembrane region" description="Helical" evidence="1">
    <location>
        <begin position="21"/>
        <end position="40"/>
    </location>
</feature>
<organism evidence="2 3">
    <name type="scientific">Bradyrhizobium ontarionense</name>
    <dbReference type="NCBI Taxonomy" id="2898149"/>
    <lineage>
        <taxon>Bacteria</taxon>
        <taxon>Pseudomonadati</taxon>
        <taxon>Pseudomonadota</taxon>
        <taxon>Alphaproteobacteria</taxon>
        <taxon>Hyphomicrobiales</taxon>
        <taxon>Nitrobacteraceae</taxon>
        <taxon>Bradyrhizobium</taxon>
    </lineage>
</organism>
<gene>
    <name evidence="2" type="ORF">LQG66_09890</name>
</gene>
<evidence type="ECO:0000313" key="3">
    <source>
        <dbReference type="Proteomes" id="UP001431010"/>
    </source>
</evidence>
<dbReference type="Proteomes" id="UP001431010">
    <property type="component" value="Chromosome"/>
</dbReference>
<keyword evidence="1" id="KW-0812">Transmembrane</keyword>
<evidence type="ECO:0000256" key="1">
    <source>
        <dbReference type="SAM" id="Phobius"/>
    </source>
</evidence>
<keyword evidence="1" id="KW-0472">Membrane</keyword>
<accession>A0ABY3RGJ7</accession>
<name>A0ABY3RGJ7_9BRAD</name>
<sequence>MTMFSIRNARPSNGHGHVMPIVIGGVLATAAVALVAYLLWPTWQASAFKGPERLPVSIGGTLFNVPTAAVRVKIQRHTGPQERVDLGFEYPSLAPPEAPHHVSADQLDLAPQPIDRIFVSISAHHDALSPEARLRTIYPRYLNSAGVAVQDGLTMRSFRAGTPYDLEDLFVAEQPALVTRCTRDAATPGMCLSERRVEGADLIFRFPRSWLSHWQDVAAAMERLAAQMHAAK</sequence>
<reference evidence="2" key="1">
    <citation type="journal article" date="2024" name="Antonie Van Leeuwenhoek">
        <title>Bradyrhizobium ontarionense sp. nov., a novel bacterial symbiont isolated from Aeschynomene indica (Indian jointvetch), harbours photosynthesis, nitrogen fixation and nitrous oxide (N2O) reductase genes.</title>
        <authorList>
            <person name="Bromfield E.S.P."/>
            <person name="Cloutier S."/>
        </authorList>
    </citation>
    <scope>NUCLEOTIDE SEQUENCE</scope>
    <source>
        <strain evidence="2">A19</strain>
    </source>
</reference>
<evidence type="ECO:0000313" key="2">
    <source>
        <dbReference type="EMBL" id="UFZ06579.1"/>
    </source>
</evidence>
<keyword evidence="3" id="KW-1185">Reference proteome</keyword>
<dbReference type="EMBL" id="CP088156">
    <property type="protein sequence ID" value="UFZ06579.1"/>
    <property type="molecule type" value="Genomic_DNA"/>
</dbReference>
<keyword evidence="1" id="KW-1133">Transmembrane helix</keyword>
<dbReference type="RefSeq" id="WP_231325959.1">
    <property type="nucleotide sequence ID" value="NZ_CP088156.1"/>
</dbReference>
<protein>
    <submittedName>
        <fullName evidence="2">Uncharacterized protein</fullName>
    </submittedName>
</protein>